<keyword evidence="2 9" id="KW-0963">Cytoplasm</keyword>
<keyword evidence="5 9" id="KW-0671">Queuosine biosynthesis</keyword>
<dbReference type="UniPathway" id="UPA00392"/>
<dbReference type="Gene3D" id="3.30.70.20">
    <property type="match status" value="1"/>
</dbReference>
<proteinExistence type="inferred from homology"/>
<dbReference type="GO" id="GO:0008616">
    <property type="term" value="P:tRNA queuosine(34) biosynthetic process"/>
    <property type="evidence" value="ECO:0007669"/>
    <property type="project" value="UniProtKB-UniRule"/>
</dbReference>
<evidence type="ECO:0000256" key="1">
    <source>
        <dbReference type="ARBA" id="ARBA00022485"/>
    </source>
</evidence>
<dbReference type="STRING" id="490188.SAMN04488068_2510"/>
<keyword evidence="4 9" id="KW-0479">Metal-binding</keyword>
<dbReference type="EMBL" id="FQWZ01000005">
    <property type="protein sequence ID" value="SHH09059.1"/>
    <property type="molecule type" value="Genomic_DNA"/>
</dbReference>
<evidence type="ECO:0000256" key="6">
    <source>
        <dbReference type="ARBA" id="ARBA00023002"/>
    </source>
</evidence>
<sequence length="360" mass="40037">MITATALPAGDALVADLRRWALELGFADLGVAHLDLGADLDHLQRWLARGDHGGMAYMARDPSQRAEPQRLRPGTLSVLSVRMDYRIGELDDARRQLADADGAYIARYALGRDYHRTMRSRLLKLGQRIEAAIGPHGYRVLTDSAPALEKALGRNARLGWIGKNTLLMNRHAGSLFFLGEIYTDLLLPPSAADPVPELCGSCSACLDVCPTQAFTAPYQLDARRCISYLTIEHHGAIPVELRAGIGNRIFGCDDCQLVCPWNRYARLSTEPDFAPRHALDSARLIDLFAWTEAQWLTMTEGMALRRAGYPRWRRNLAIALGNAPYSAAVIDALRAREDDDDDIVREHVSWALQQQQQRAV</sequence>
<feature type="binding site" evidence="9">
    <location>
        <position position="65"/>
    </location>
    <ligand>
        <name>cob(II)alamin</name>
        <dbReference type="ChEBI" id="CHEBI:16304"/>
    </ligand>
</feature>
<keyword evidence="9" id="KW-0846">Cobalamin</keyword>
<dbReference type="EC" id="1.17.99.6" evidence="9"/>
<feature type="binding site" evidence="9">
    <location>
        <position position="205"/>
    </location>
    <ligand>
        <name>[4Fe-4S] cluster</name>
        <dbReference type="ChEBI" id="CHEBI:49883"/>
        <label>1</label>
    </ligand>
</feature>
<protein>
    <recommendedName>
        <fullName evidence="9">Epoxyqueuosine reductase</fullName>
        <ecNumber evidence="9">1.17.99.6</ecNumber>
    </recommendedName>
    <alternativeName>
        <fullName evidence="9">Queuosine biosynthesis protein QueG</fullName>
    </alternativeName>
</protein>
<comment type="cofactor">
    <cofactor evidence="9">
        <name>[4Fe-4S] cluster</name>
        <dbReference type="ChEBI" id="CHEBI:49883"/>
    </cofactor>
    <text evidence="9">Binds 2 [4Fe-4S] clusters per monomer.</text>
</comment>
<dbReference type="NCBIfam" id="TIGR00276">
    <property type="entry name" value="tRNA epoxyqueuosine(34) reductase QueG"/>
    <property type="match status" value="1"/>
</dbReference>
<dbReference type="InterPro" id="IPR017896">
    <property type="entry name" value="4Fe4S_Fe-S-bd"/>
</dbReference>
<evidence type="ECO:0000259" key="10">
    <source>
        <dbReference type="PROSITE" id="PS51379"/>
    </source>
</evidence>
<accession>A0A1M5Q5N7</accession>
<feature type="binding site" evidence="9">
    <location>
        <position position="255"/>
    </location>
    <ligand>
        <name>[4Fe-4S] cluster</name>
        <dbReference type="ChEBI" id="CHEBI:49883"/>
        <label>2</label>
    </ligand>
</feature>
<dbReference type="GO" id="GO:0031419">
    <property type="term" value="F:cobalamin binding"/>
    <property type="evidence" value="ECO:0007669"/>
    <property type="project" value="UniProtKB-KW"/>
</dbReference>
<dbReference type="GO" id="GO:0052693">
    <property type="term" value="F:epoxyqueuosine reductase activity"/>
    <property type="evidence" value="ECO:0007669"/>
    <property type="project" value="UniProtKB-UniRule"/>
</dbReference>
<gene>
    <name evidence="9" type="primary">queG</name>
    <name evidence="11" type="ORF">SAMN04488068_2510</name>
</gene>
<dbReference type="HAMAP" id="MF_00916">
    <property type="entry name" value="QueG"/>
    <property type="match status" value="1"/>
</dbReference>
<organism evidence="11 12">
    <name type="scientific">Hydrocarboniphaga daqingensis</name>
    <dbReference type="NCBI Taxonomy" id="490188"/>
    <lineage>
        <taxon>Bacteria</taxon>
        <taxon>Pseudomonadati</taxon>
        <taxon>Pseudomonadota</taxon>
        <taxon>Gammaproteobacteria</taxon>
        <taxon>Nevskiales</taxon>
        <taxon>Nevskiaceae</taxon>
        <taxon>Hydrocarboniphaga</taxon>
    </lineage>
</organism>
<keyword evidence="12" id="KW-1185">Reference proteome</keyword>
<feature type="binding site" evidence="9">
    <location>
        <position position="202"/>
    </location>
    <ligand>
        <name>[4Fe-4S] cluster</name>
        <dbReference type="ChEBI" id="CHEBI:49883"/>
        <label>1</label>
    </ligand>
</feature>
<evidence type="ECO:0000313" key="12">
    <source>
        <dbReference type="Proteomes" id="UP000199758"/>
    </source>
</evidence>
<dbReference type="SUPFAM" id="SSF54862">
    <property type="entry name" value="4Fe-4S ferredoxins"/>
    <property type="match status" value="1"/>
</dbReference>
<keyword evidence="9" id="KW-0170">Cobalt</keyword>
<dbReference type="InterPro" id="IPR013542">
    <property type="entry name" value="QueG_DUF1730"/>
</dbReference>
<comment type="subcellular location">
    <subcellularLocation>
        <location evidence="9">Cytoplasm</location>
    </subcellularLocation>
</comment>
<keyword evidence="8 9" id="KW-0411">Iron-sulfur</keyword>
<feature type="binding site" evidence="9">
    <location>
        <position position="227"/>
    </location>
    <ligand>
        <name>cob(II)alamin</name>
        <dbReference type="ChEBI" id="CHEBI:16304"/>
    </ligand>
</feature>
<evidence type="ECO:0000256" key="7">
    <source>
        <dbReference type="ARBA" id="ARBA00023004"/>
    </source>
</evidence>
<feature type="binding site" evidence="9">
    <location>
        <position position="209"/>
    </location>
    <ligand>
        <name>[4Fe-4S] cluster</name>
        <dbReference type="ChEBI" id="CHEBI:49883"/>
        <label>2</label>
    </ligand>
</feature>
<dbReference type="PROSITE" id="PS51379">
    <property type="entry name" value="4FE4S_FER_2"/>
    <property type="match status" value="1"/>
</dbReference>
<evidence type="ECO:0000313" key="11">
    <source>
        <dbReference type="EMBL" id="SHH09059.1"/>
    </source>
</evidence>
<keyword evidence="1 9" id="KW-0004">4Fe-4S</keyword>
<feature type="binding site" evidence="9">
    <location>
        <position position="167"/>
    </location>
    <ligand>
        <name>cob(II)alamin</name>
        <dbReference type="ChEBI" id="CHEBI:16304"/>
    </ligand>
</feature>
<name>A0A1M5Q5N7_9GAMM</name>
<comment type="catalytic activity">
    <reaction evidence="9">
        <text>epoxyqueuosine(34) in tRNA + AH2 = queuosine(34) in tRNA + A + H2O</text>
        <dbReference type="Rhea" id="RHEA:32159"/>
        <dbReference type="Rhea" id="RHEA-COMP:18571"/>
        <dbReference type="Rhea" id="RHEA-COMP:18582"/>
        <dbReference type="ChEBI" id="CHEBI:13193"/>
        <dbReference type="ChEBI" id="CHEBI:15377"/>
        <dbReference type="ChEBI" id="CHEBI:17499"/>
        <dbReference type="ChEBI" id="CHEBI:194431"/>
        <dbReference type="ChEBI" id="CHEBI:194443"/>
        <dbReference type="EC" id="1.17.99.6"/>
    </reaction>
</comment>
<keyword evidence="7 9" id="KW-0408">Iron</keyword>
<dbReference type="PROSITE" id="PS00198">
    <property type="entry name" value="4FE4S_FER_1"/>
    <property type="match status" value="1"/>
</dbReference>
<feature type="binding site" evidence="9">
    <location>
        <position position="259"/>
    </location>
    <ligand>
        <name>[4Fe-4S] cluster</name>
        <dbReference type="ChEBI" id="CHEBI:49883"/>
        <label>1</label>
    </ligand>
</feature>
<comment type="cofactor">
    <cofactor evidence="9">
        <name>cob(II)alamin</name>
        <dbReference type="ChEBI" id="CHEBI:16304"/>
    </cofactor>
</comment>
<comment type="pathway">
    <text evidence="9">tRNA modification; tRNA-queuosine biosynthesis.</text>
</comment>
<feature type="binding site" evidence="9">
    <location>
        <position position="143"/>
    </location>
    <ligand>
        <name>cob(II)alamin</name>
        <dbReference type="ChEBI" id="CHEBI:16304"/>
    </ligand>
</feature>
<feature type="binding site" evidence="9">
    <location>
        <position position="252"/>
    </location>
    <ligand>
        <name>[4Fe-4S] cluster</name>
        <dbReference type="ChEBI" id="CHEBI:49883"/>
        <label>2</label>
    </ligand>
</feature>
<comment type="caution">
    <text evidence="9">Lacks conserved residue(s) required for the propagation of feature annotation.</text>
</comment>
<keyword evidence="3 9" id="KW-0819">tRNA processing</keyword>
<evidence type="ECO:0000256" key="3">
    <source>
        <dbReference type="ARBA" id="ARBA00022694"/>
    </source>
</evidence>
<feature type="binding site" evidence="9">
    <location>
        <position position="199"/>
    </location>
    <ligand>
        <name>[4Fe-4S] cluster</name>
        <dbReference type="ChEBI" id="CHEBI:49883"/>
        <label>1</label>
    </ligand>
</feature>
<feature type="binding site" evidence="9">
    <location>
        <position position="225"/>
    </location>
    <ligand>
        <name>[4Fe-4S] cluster</name>
        <dbReference type="ChEBI" id="CHEBI:49883"/>
        <label>2</label>
    </ligand>
</feature>
<evidence type="ECO:0000256" key="9">
    <source>
        <dbReference type="HAMAP-Rule" id="MF_00916"/>
    </source>
</evidence>
<dbReference type="GO" id="GO:0051539">
    <property type="term" value="F:4 iron, 4 sulfur cluster binding"/>
    <property type="evidence" value="ECO:0007669"/>
    <property type="project" value="UniProtKB-KW"/>
</dbReference>
<feature type="binding site" evidence="9">
    <location>
        <position position="178"/>
    </location>
    <ligand>
        <name>cob(II)alamin</name>
        <dbReference type="ChEBI" id="CHEBI:16304"/>
    </ligand>
</feature>
<comment type="similarity">
    <text evidence="9">Belongs to the QueG family.</text>
</comment>
<dbReference type="InterPro" id="IPR017900">
    <property type="entry name" value="4Fe4S_Fe_S_CS"/>
</dbReference>
<evidence type="ECO:0000256" key="4">
    <source>
        <dbReference type="ARBA" id="ARBA00022723"/>
    </source>
</evidence>
<dbReference type="InterPro" id="IPR004453">
    <property type="entry name" value="QueG"/>
</dbReference>
<feature type="active site" description="Proton donor" evidence="9">
    <location>
        <position position="143"/>
    </location>
</feature>
<dbReference type="Pfam" id="PF13484">
    <property type="entry name" value="Fer4_16"/>
    <property type="match status" value="1"/>
</dbReference>
<dbReference type="PANTHER" id="PTHR30002:SF4">
    <property type="entry name" value="EPOXYQUEUOSINE REDUCTASE"/>
    <property type="match status" value="1"/>
</dbReference>
<dbReference type="FunFam" id="3.30.70.20:FF:000017">
    <property type="entry name" value="Epoxyqueuosine reductase"/>
    <property type="match status" value="1"/>
</dbReference>
<dbReference type="GO" id="GO:0046872">
    <property type="term" value="F:metal ion binding"/>
    <property type="evidence" value="ECO:0007669"/>
    <property type="project" value="UniProtKB-KW"/>
</dbReference>
<comment type="function">
    <text evidence="9">Catalyzes the conversion of epoxyqueuosine (oQ) to queuosine (Q), which is a hypermodified base found in the wobble positions of tRNA(Asp), tRNA(Asn), tRNA(His) and tRNA(Tyr).</text>
</comment>
<dbReference type="Proteomes" id="UP000199758">
    <property type="component" value="Unassembled WGS sequence"/>
</dbReference>
<dbReference type="RefSeq" id="WP_072897989.1">
    <property type="nucleotide sequence ID" value="NZ_FQWZ01000005.1"/>
</dbReference>
<feature type="binding site" evidence="9">
    <location>
        <begin position="252"/>
        <end position="253"/>
    </location>
    <ligand>
        <name>cob(II)alamin</name>
        <dbReference type="ChEBI" id="CHEBI:16304"/>
    </ligand>
</feature>
<dbReference type="AlphaFoldDB" id="A0A1M5Q5N7"/>
<evidence type="ECO:0000256" key="5">
    <source>
        <dbReference type="ARBA" id="ARBA00022785"/>
    </source>
</evidence>
<evidence type="ECO:0000256" key="8">
    <source>
        <dbReference type="ARBA" id="ARBA00023014"/>
    </source>
</evidence>
<comment type="subunit">
    <text evidence="9">Monomer.</text>
</comment>
<feature type="binding site" evidence="9">
    <location>
        <position position="164"/>
    </location>
    <ligand>
        <name>cob(II)alamin</name>
        <dbReference type="ChEBI" id="CHEBI:16304"/>
    </ligand>
</feature>
<reference evidence="11 12" key="1">
    <citation type="submission" date="2016-11" db="EMBL/GenBank/DDBJ databases">
        <authorList>
            <person name="Jaros S."/>
            <person name="Januszkiewicz K."/>
            <person name="Wedrychowicz H."/>
        </authorList>
    </citation>
    <scope>NUCLEOTIDE SEQUENCE [LARGE SCALE GENOMIC DNA]</scope>
    <source>
        <strain evidence="11 12">CGMCC 1.7049</strain>
    </source>
</reference>
<dbReference type="GO" id="GO:0005737">
    <property type="term" value="C:cytoplasm"/>
    <property type="evidence" value="ECO:0007669"/>
    <property type="project" value="UniProtKB-SubCell"/>
</dbReference>
<evidence type="ECO:0000256" key="2">
    <source>
        <dbReference type="ARBA" id="ARBA00022490"/>
    </source>
</evidence>
<keyword evidence="6 9" id="KW-0560">Oxidoreductase</keyword>
<dbReference type="OrthoDB" id="9784571at2"/>
<dbReference type="PANTHER" id="PTHR30002">
    <property type="entry name" value="EPOXYQUEUOSINE REDUCTASE"/>
    <property type="match status" value="1"/>
</dbReference>
<dbReference type="Pfam" id="PF08331">
    <property type="entry name" value="QueG_DUF1730"/>
    <property type="match status" value="1"/>
</dbReference>
<feature type="domain" description="4Fe-4S ferredoxin-type" evidence="10">
    <location>
        <begin position="188"/>
        <end position="219"/>
    </location>
</feature>